<evidence type="ECO:0000256" key="1">
    <source>
        <dbReference type="ARBA" id="ARBA00005237"/>
    </source>
</evidence>
<sequence length="64" mass="6778">KVLFSWHALSEGGASVVSGNYGGVYVGLPSDAAAMVSSQTKTASKGIERLCTAFLPLSWLNFIW</sequence>
<name>A0A803YBA2_MELGA</name>
<dbReference type="InterPro" id="IPR029133">
    <property type="entry name" value="OCC1"/>
</dbReference>
<dbReference type="PANTHER" id="PTHR38502">
    <property type="entry name" value="OVEREXPRESSED IN COLON CARCINOMA 1 PROTEIN"/>
    <property type="match status" value="1"/>
</dbReference>
<dbReference type="AlphaFoldDB" id="A0A803YBA2"/>
<accession>A0A803YBA2</accession>
<reference evidence="2" key="2">
    <citation type="submission" date="2025-08" db="UniProtKB">
        <authorList>
            <consortium name="Ensembl"/>
        </authorList>
    </citation>
    <scope>IDENTIFICATION</scope>
</reference>
<dbReference type="Ensembl" id="ENSMGAT00000034625.1">
    <property type="protein sequence ID" value="ENSMGAP00000029049.1"/>
    <property type="gene ID" value="ENSMGAG00000022592.1"/>
</dbReference>
<keyword evidence="3" id="KW-1185">Reference proteome</keyword>
<reference evidence="2 3" key="1">
    <citation type="journal article" date="2010" name="PLoS Biol.">
        <title>Multi-platform next-generation sequencing of the domestic turkey (Meleagris gallopavo): genome assembly and analysis.</title>
        <authorList>
            <person name="Dalloul R.A."/>
            <person name="Long J.A."/>
            <person name="Zimin A.V."/>
            <person name="Aslam L."/>
            <person name="Beal K."/>
            <person name="Blomberg L.A."/>
            <person name="Bouffard P."/>
            <person name="Burt D.W."/>
            <person name="Crasta O."/>
            <person name="Crooijmans R.P."/>
            <person name="Cooper K."/>
            <person name="Coulombe R.A."/>
            <person name="De S."/>
            <person name="Delany M.E."/>
            <person name="Dodgson J.B."/>
            <person name="Dong J.J."/>
            <person name="Evans C."/>
            <person name="Frederickson K.M."/>
            <person name="Flicek P."/>
            <person name="Florea L."/>
            <person name="Folkerts O."/>
            <person name="Groenen M.A."/>
            <person name="Harkins T.T."/>
            <person name="Herrero J."/>
            <person name="Hoffmann S."/>
            <person name="Megens H.J."/>
            <person name="Jiang A."/>
            <person name="de Jong P."/>
            <person name="Kaiser P."/>
            <person name="Kim H."/>
            <person name="Kim K.W."/>
            <person name="Kim S."/>
            <person name="Langenberger D."/>
            <person name="Lee M.K."/>
            <person name="Lee T."/>
            <person name="Mane S."/>
            <person name="Marcais G."/>
            <person name="Marz M."/>
            <person name="McElroy A.P."/>
            <person name="Modise T."/>
            <person name="Nefedov M."/>
            <person name="Notredame C."/>
            <person name="Paton I.R."/>
            <person name="Payne W.S."/>
            <person name="Pertea G."/>
            <person name="Prickett D."/>
            <person name="Puiu D."/>
            <person name="Qioa D."/>
            <person name="Raineri E."/>
            <person name="Ruffier M."/>
            <person name="Salzberg S.L."/>
            <person name="Schatz M.C."/>
            <person name="Scheuring C."/>
            <person name="Schmidt C.J."/>
            <person name="Schroeder S."/>
            <person name="Searle S.M."/>
            <person name="Smith E.J."/>
            <person name="Smith J."/>
            <person name="Sonstegard T.S."/>
            <person name="Stadler P.F."/>
            <person name="Tafer H."/>
            <person name="Tu Z.J."/>
            <person name="Van Tassell C.P."/>
            <person name="Vilella A.J."/>
            <person name="Williams K.P."/>
            <person name="Yorke J.A."/>
            <person name="Zhang L."/>
            <person name="Zhang H.B."/>
            <person name="Zhang X."/>
            <person name="Zhang Y."/>
            <person name="Reed K.M."/>
        </authorList>
    </citation>
    <scope>NUCLEOTIDE SEQUENCE [LARGE SCALE GENOMIC DNA]</scope>
</reference>
<dbReference type="PANTHER" id="PTHR38502:SF1">
    <property type="entry name" value="OVEREXPRESSED IN COLON CARCINOMA 1 PROTEIN"/>
    <property type="match status" value="1"/>
</dbReference>
<organism evidence="2 3">
    <name type="scientific">Meleagris gallopavo</name>
    <name type="common">Wild turkey</name>
    <dbReference type="NCBI Taxonomy" id="9103"/>
    <lineage>
        <taxon>Eukaryota</taxon>
        <taxon>Metazoa</taxon>
        <taxon>Chordata</taxon>
        <taxon>Craniata</taxon>
        <taxon>Vertebrata</taxon>
        <taxon>Euteleostomi</taxon>
        <taxon>Archelosauria</taxon>
        <taxon>Archosauria</taxon>
        <taxon>Dinosauria</taxon>
        <taxon>Saurischia</taxon>
        <taxon>Theropoda</taxon>
        <taxon>Coelurosauria</taxon>
        <taxon>Aves</taxon>
        <taxon>Neognathae</taxon>
        <taxon>Galloanserae</taxon>
        <taxon>Galliformes</taxon>
        <taxon>Phasianidae</taxon>
        <taxon>Meleagridinae</taxon>
        <taxon>Meleagris</taxon>
    </lineage>
</organism>
<dbReference type="OrthoDB" id="9395377at2759"/>
<dbReference type="GeneTree" id="ENSGT00960000189296"/>
<reference evidence="2" key="3">
    <citation type="submission" date="2025-09" db="UniProtKB">
        <authorList>
            <consortium name="Ensembl"/>
        </authorList>
    </citation>
    <scope>IDENTIFICATION</scope>
</reference>
<dbReference type="Proteomes" id="UP000001645">
    <property type="component" value="Chromosome 1"/>
</dbReference>
<dbReference type="InParanoid" id="A0A803YBA2"/>
<proteinExistence type="inferred from homology"/>
<comment type="similarity">
    <text evidence="1">Belongs to the OCC1 family.</text>
</comment>
<evidence type="ECO:0000313" key="3">
    <source>
        <dbReference type="Proteomes" id="UP000001645"/>
    </source>
</evidence>
<protein>
    <submittedName>
        <fullName evidence="2">Uncharacterized protein</fullName>
    </submittedName>
</protein>
<dbReference type="Pfam" id="PF15506">
    <property type="entry name" value="OCC1"/>
    <property type="match status" value="1"/>
</dbReference>
<evidence type="ECO:0000313" key="2">
    <source>
        <dbReference type="Ensembl" id="ENSMGAP00000029049.1"/>
    </source>
</evidence>